<name>A0A1X7S5N9_ZYMT9</name>
<dbReference type="AlphaFoldDB" id="A0A1X7S5N9"/>
<accession>A0A1X7S5N9</accession>
<protein>
    <submittedName>
        <fullName evidence="1">Uncharacterized protein</fullName>
    </submittedName>
</protein>
<evidence type="ECO:0000313" key="1">
    <source>
        <dbReference type="EMBL" id="SMQ55003.1"/>
    </source>
</evidence>
<gene>
    <name evidence="1" type="ORF">ZT3D7_G10158</name>
</gene>
<reference evidence="1 2" key="1">
    <citation type="submission" date="2016-06" db="EMBL/GenBank/DDBJ databases">
        <authorList>
            <person name="Kjaerup R.B."/>
            <person name="Dalgaard T.S."/>
            <person name="Juul-Madsen H.R."/>
        </authorList>
    </citation>
    <scope>NUCLEOTIDE SEQUENCE [LARGE SCALE GENOMIC DNA]</scope>
</reference>
<organism evidence="1 2">
    <name type="scientific">Zymoseptoria tritici (strain ST99CH_3D7)</name>
    <dbReference type="NCBI Taxonomy" id="1276538"/>
    <lineage>
        <taxon>Eukaryota</taxon>
        <taxon>Fungi</taxon>
        <taxon>Dikarya</taxon>
        <taxon>Ascomycota</taxon>
        <taxon>Pezizomycotina</taxon>
        <taxon>Dothideomycetes</taxon>
        <taxon>Dothideomycetidae</taxon>
        <taxon>Mycosphaerellales</taxon>
        <taxon>Mycosphaerellaceae</taxon>
        <taxon>Zymoseptoria</taxon>
    </lineage>
</organism>
<sequence length="248" mass="28272">MPIIKLDRKRKAPDTSMDITDFRSGSQPLKDFAVQGFFIRIGDPAHHEYVRIPYPQQNLTSSVLRESFACDLFAGHVPALHNIALPDMNLYLNWVSDGTLPHKQSPEDIRTQSPEYHFLVRMCVLGNQLQDNTFRRCALSSLFLVFQKNRGQIHGGKLPAKSAVKYAYENTEAGDVLRKMLVEMHVVMGNEHVVMFGMPVEFLLDLNQALFKAKSKGLEFKQSALEKYWDEIESLTCEDDKGQKRIGN</sequence>
<evidence type="ECO:0000313" key="2">
    <source>
        <dbReference type="Proteomes" id="UP000215127"/>
    </source>
</evidence>
<dbReference type="Proteomes" id="UP000215127">
    <property type="component" value="Chromosome 11"/>
</dbReference>
<proteinExistence type="predicted"/>
<dbReference type="EMBL" id="LT853702">
    <property type="protein sequence ID" value="SMQ55003.1"/>
    <property type="molecule type" value="Genomic_DNA"/>
</dbReference>
<keyword evidence="2" id="KW-1185">Reference proteome</keyword>